<organism evidence="1 2">
    <name type="scientific">Rhamnella rubrinervis</name>
    <dbReference type="NCBI Taxonomy" id="2594499"/>
    <lineage>
        <taxon>Eukaryota</taxon>
        <taxon>Viridiplantae</taxon>
        <taxon>Streptophyta</taxon>
        <taxon>Embryophyta</taxon>
        <taxon>Tracheophyta</taxon>
        <taxon>Spermatophyta</taxon>
        <taxon>Magnoliopsida</taxon>
        <taxon>eudicotyledons</taxon>
        <taxon>Gunneridae</taxon>
        <taxon>Pentapetalae</taxon>
        <taxon>rosids</taxon>
        <taxon>fabids</taxon>
        <taxon>Rosales</taxon>
        <taxon>Rhamnaceae</taxon>
        <taxon>rhamnoid group</taxon>
        <taxon>Rhamneae</taxon>
        <taxon>Rhamnella</taxon>
    </lineage>
</organism>
<reference evidence="1" key="1">
    <citation type="submission" date="2020-03" db="EMBL/GenBank/DDBJ databases">
        <title>A high-quality chromosome-level genome assembly of a woody plant with both climbing and erect habits, Rhamnella rubrinervis.</title>
        <authorList>
            <person name="Lu Z."/>
            <person name="Yang Y."/>
            <person name="Zhu X."/>
            <person name="Sun Y."/>
        </authorList>
    </citation>
    <scope>NUCLEOTIDE SEQUENCE</scope>
    <source>
        <strain evidence="1">BYM</strain>
        <tissue evidence="1">Leaf</tissue>
    </source>
</reference>
<dbReference type="AlphaFoldDB" id="A0A8K0H2N3"/>
<sequence length="93" mass="10869">MPFKLVATPIAWFLNMPKLRYKELLEEITELYRGGIREDVPSHVKEDLLKAEEVYTDLVWCHLQFAFGHYFLEIVFHMAFIGIGANKNRKLGA</sequence>
<accession>A0A8K0H2N3</accession>
<evidence type="ECO:0000313" key="2">
    <source>
        <dbReference type="Proteomes" id="UP000796880"/>
    </source>
</evidence>
<evidence type="ECO:0000313" key="1">
    <source>
        <dbReference type="EMBL" id="KAF3444509.1"/>
    </source>
</evidence>
<comment type="caution">
    <text evidence="1">The sequence shown here is derived from an EMBL/GenBank/DDBJ whole genome shotgun (WGS) entry which is preliminary data.</text>
</comment>
<dbReference type="Proteomes" id="UP000796880">
    <property type="component" value="Unassembled WGS sequence"/>
</dbReference>
<protein>
    <submittedName>
        <fullName evidence="1">Uncharacterized protein</fullName>
    </submittedName>
</protein>
<dbReference type="EMBL" id="VOIH02000006">
    <property type="protein sequence ID" value="KAF3444509.1"/>
    <property type="molecule type" value="Genomic_DNA"/>
</dbReference>
<gene>
    <name evidence="1" type="ORF">FNV43_RR14201</name>
</gene>
<keyword evidence="2" id="KW-1185">Reference proteome</keyword>
<name>A0A8K0H2N3_9ROSA</name>
<proteinExistence type="predicted"/>